<keyword evidence="2 5" id="KW-0812">Transmembrane</keyword>
<evidence type="ECO:0000256" key="3">
    <source>
        <dbReference type="ARBA" id="ARBA00022989"/>
    </source>
</evidence>
<dbReference type="GO" id="GO:0005886">
    <property type="term" value="C:plasma membrane"/>
    <property type="evidence" value="ECO:0007669"/>
    <property type="project" value="TreeGrafter"/>
</dbReference>
<reference evidence="7" key="2">
    <citation type="submission" date="2020-09" db="EMBL/GenBank/DDBJ databases">
        <authorList>
            <person name="Sun Q."/>
            <person name="Ohkuma M."/>
        </authorList>
    </citation>
    <scope>NUCLEOTIDE SEQUENCE</scope>
    <source>
        <strain evidence="7">JCM 17820</strain>
    </source>
</reference>
<dbReference type="GO" id="GO:0006874">
    <property type="term" value="P:intracellular calcium ion homeostasis"/>
    <property type="evidence" value="ECO:0007669"/>
    <property type="project" value="TreeGrafter"/>
</dbReference>
<evidence type="ECO:0000259" key="6">
    <source>
        <dbReference type="Pfam" id="PF01699"/>
    </source>
</evidence>
<feature type="transmembrane region" description="Helical" evidence="5">
    <location>
        <begin position="168"/>
        <end position="185"/>
    </location>
</feature>
<accession>A0A830GM02</accession>
<evidence type="ECO:0000256" key="5">
    <source>
        <dbReference type="SAM" id="Phobius"/>
    </source>
</evidence>
<keyword evidence="3 5" id="KW-1133">Transmembrane helix</keyword>
<name>A0A830GM02_9EURY</name>
<comment type="caution">
    <text evidence="7">The sequence shown here is derived from an EMBL/GenBank/DDBJ whole genome shotgun (WGS) entry which is preliminary data.</text>
</comment>
<dbReference type="GO" id="GO:0005262">
    <property type="term" value="F:calcium channel activity"/>
    <property type="evidence" value="ECO:0007669"/>
    <property type="project" value="TreeGrafter"/>
</dbReference>
<evidence type="ECO:0000313" key="7">
    <source>
        <dbReference type="EMBL" id="GGN92625.1"/>
    </source>
</evidence>
<gene>
    <name evidence="7" type="ORF">GCM10009030_17040</name>
</gene>
<feature type="domain" description="Sodium/calcium exchanger membrane region" evidence="6">
    <location>
        <begin position="31"/>
        <end position="184"/>
    </location>
</feature>
<feature type="transmembrane region" description="Helical" evidence="5">
    <location>
        <begin position="271"/>
        <end position="296"/>
    </location>
</feature>
<keyword evidence="4 5" id="KW-0472">Membrane</keyword>
<feature type="transmembrane region" description="Helical" evidence="5">
    <location>
        <begin position="94"/>
        <end position="114"/>
    </location>
</feature>
<evidence type="ECO:0000256" key="4">
    <source>
        <dbReference type="ARBA" id="ARBA00023136"/>
    </source>
</evidence>
<feature type="transmembrane region" description="Helical" evidence="5">
    <location>
        <begin position="206"/>
        <end position="227"/>
    </location>
</feature>
<dbReference type="AlphaFoldDB" id="A0A830GM02"/>
<evidence type="ECO:0000313" key="8">
    <source>
        <dbReference type="Proteomes" id="UP000605784"/>
    </source>
</evidence>
<evidence type="ECO:0000256" key="2">
    <source>
        <dbReference type="ARBA" id="ARBA00022692"/>
    </source>
</evidence>
<dbReference type="Proteomes" id="UP000605784">
    <property type="component" value="Unassembled WGS sequence"/>
</dbReference>
<comment type="subcellular location">
    <subcellularLocation>
        <location evidence="1">Membrane</location>
        <topology evidence="1">Multi-pass membrane protein</topology>
    </subcellularLocation>
</comment>
<feature type="transmembrane region" description="Helical" evidence="5">
    <location>
        <begin position="333"/>
        <end position="358"/>
    </location>
</feature>
<feature type="transmembrane region" description="Helical" evidence="5">
    <location>
        <begin position="239"/>
        <end position="259"/>
    </location>
</feature>
<protein>
    <submittedName>
        <fullName evidence="7">Sodium:calcium antiporter</fullName>
    </submittedName>
</protein>
<dbReference type="Pfam" id="PF01699">
    <property type="entry name" value="Na_Ca_ex"/>
    <property type="match status" value="2"/>
</dbReference>
<feature type="transmembrane region" description="Helical" evidence="5">
    <location>
        <begin position="302"/>
        <end position="321"/>
    </location>
</feature>
<dbReference type="InterPro" id="IPR004481">
    <property type="entry name" value="K/Na/Ca-exchanger"/>
</dbReference>
<dbReference type="GO" id="GO:0008273">
    <property type="term" value="F:calcium, potassium:sodium antiporter activity"/>
    <property type="evidence" value="ECO:0007669"/>
    <property type="project" value="TreeGrafter"/>
</dbReference>
<dbReference type="Gene3D" id="1.20.1420.30">
    <property type="entry name" value="NCX, central ion-binding region"/>
    <property type="match status" value="1"/>
</dbReference>
<dbReference type="PANTHER" id="PTHR10846:SF8">
    <property type="entry name" value="INNER MEMBRANE PROTEIN YRBG"/>
    <property type="match status" value="1"/>
</dbReference>
<dbReference type="EMBL" id="BMOU01000002">
    <property type="protein sequence ID" value="GGN92625.1"/>
    <property type="molecule type" value="Genomic_DNA"/>
</dbReference>
<feature type="transmembrane region" description="Helical" evidence="5">
    <location>
        <begin position="135"/>
        <end position="156"/>
    </location>
</feature>
<proteinExistence type="predicted"/>
<reference evidence="7" key="1">
    <citation type="journal article" date="2014" name="Int. J. Syst. Evol. Microbiol.">
        <title>Complete genome sequence of Corynebacterium casei LMG S-19264T (=DSM 44701T), isolated from a smear-ripened cheese.</title>
        <authorList>
            <consortium name="US DOE Joint Genome Institute (JGI-PGF)"/>
            <person name="Walter F."/>
            <person name="Albersmeier A."/>
            <person name="Kalinowski J."/>
            <person name="Ruckert C."/>
        </authorList>
    </citation>
    <scope>NUCLEOTIDE SEQUENCE</scope>
    <source>
        <strain evidence="7">JCM 17820</strain>
    </source>
</reference>
<evidence type="ECO:0000256" key="1">
    <source>
        <dbReference type="ARBA" id="ARBA00004141"/>
    </source>
</evidence>
<dbReference type="InterPro" id="IPR044880">
    <property type="entry name" value="NCX_ion-bd_dom_sf"/>
</dbReference>
<organism evidence="7 8">
    <name type="scientific">Haloarcula pellucida</name>
    <dbReference type="NCBI Taxonomy" id="1427151"/>
    <lineage>
        <taxon>Archaea</taxon>
        <taxon>Methanobacteriati</taxon>
        <taxon>Methanobacteriota</taxon>
        <taxon>Stenosarchaea group</taxon>
        <taxon>Halobacteria</taxon>
        <taxon>Halobacteriales</taxon>
        <taxon>Haloarculaceae</taxon>
        <taxon>Haloarcula</taxon>
    </lineage>
</organism>
<dbReference type="PANTHER" id="PTHR10846">
    <property type="entry name" value="SODIUM/POTASSIUM/CALCIUM EXCHANGER"/>
    <property type="match status" value="1"/>
</dbReference>
<dbReference type="InterPro" id="IPR004837">
    <property type="entry name" value="NaCa_Exmemb"/>
</dbReference>
<feature type="domain" description="Sodium/calcium exchanger membrane region" evidence="6">
    <location>
        <begin position="206"/>
        <end position="347"/>
    </location>
</feature>
<sequence>MLAVRAADGGEPICRRRDIHDHMAGNLLVEAGVIVAATVAIWKGSEWLEAASERLAAYYGLPDVVQGAILVAVGSSFPELATVVFAALDGSMPLGVGAIVGSAIFNVLVIPAVAGIATDDDIESNRTLVYKEAQFYMLAVSVLLITFALAVIYYPGDVALSGEVTRPLAAIPLALYGLYVFIQYQDTADYESDGSEAADVAVGRQWLFLLAGLAVILVAVENLVHSVSVIGEAVGADEFLLGVTILAGATSLPDTLVSVRAARQNRGVTSLANVLGSNTFDLLVAIPMGVFIVGAWTVDFEMAVPMFGVLTLATILLFTALRTDLALSTVESYGLLAAYVTFVAWVVAETVGAVTGVLPSG</sequence>
<keyword evidence="8" id="KW-1185">Reference proteome</keyword>